<feature type="region of interest" description="Disordered" evidence="1">
    <location>
        <begin position="481"/>
        <end position="905"/>
    </location>
</feature>
<dbReference type="PANTHER" id="PTHR43155">
    <property type="entry name" value="CYCLIC DI-GMP PHOSPHODIESTERASE PA4108-RELATED"/>
    <property type="match status" value="1"/>
</dbReference>
<protein>
    <submittedName>
        <fullName evidence="4">Metal dependent phosphohydrolase</fullName>
    </submittedName>
</protein>
<dbReference type="CDD" id="cd00077">
    <property type="entry name" value="HDc"/>
    <property type="match status" value="1"/>
</dbReference>
<feature type="compositionally biased region" description="Low complexity" evidence="1">
    <location>
        <begin position="573"/>
        <end position="588"/>
    </location>
</feature>
<dbReference type="OrthoDB" id="9802066at2"/>
<dbReference type="GO" id="GO:0016787">
    <property type="term" value="F:hydrolase activity"/>
    <property type="evidence" value="ECO:0007669"/>
    <property type="project" value="UniProtKB-KW"/>
</dbReference>
<feature type="compositionally biased region" description="Low complexity" evidence="1">
    <location>
        <begin position="620"/>
        <end position="658"/>
    </location>
</feature>
<evidence type="ECO:0000313" key="4">
    <source>
        <dbReference type="EMBL" id="ACU76559.1"/>
    </source>
</evidence>
<evidence type="ECO:0000256" key="1">
    <source>
        <dbReference type="SAM" id="MobiDB-lite"/>
    </source>
</evidence>
<feature type="domain" description="HD-GYP" evidence="3">
    <location>
        <begin position="222"/>
        <end position="417"/>
    </location>
</feature>
<evidence type="ECO:0000256" key="2">
    <source>
        <dbReference type="SAM" id="Phobius"/>
    </source>
</evidence>
<feature type="compositionally biased region" description="Pro residues" evidence="1">
    <location>
        <begin position="486"/>
        <end position="496"/>
    </location>
</feature>
<dbReference type="KEGG" id="cai:Caci_7735"/>
<feature type="compositionally biased region" description="Basic and acidic residues" evidence="1">
    <location>
        <begin position="893"/>
        <end position="905"/>
    </location>
</feature>
<keyword evidence="2" id="KW-0812">Transmembrane</keyword>
<proteinExistence type="predicted"/>
<dbReference type="InterPro" id="IPR037522">
    <property type="entry name" value="HD_GYP_dom"/>
</dbReference>
<evidence type="ECO:0000313" key="5">
    <source>
        <dbReference type="Proteomes" id="UP000000851"/>
    </source>
</evidence>
<organism evidence="4 5">
    <name type="scientific">Catenulispora acidiphila (strain DSM 44928 / JCM 14897 / NBRC 102108 / NRRL B-24433 / ID139908)</name>
    <dbReference type="NCBI Taxonomy" id="479433"/>
    <lineage>
        <taxon>Bacteria</taxon>
        <taxon>Bacillati</taxon>
        <taxon>Actinomycetota</taxon>
        <taxon>Actinomycetes</taxon>
        <taxon>Catenulisporales</taxon>
        <taxon>Catenulisporaceae</taxon>
        <taxon>Catenulispora</taxon>
    </lineage>
</organism>
<feature type="compositionally biased region" description="Low complexity" evidence="1">
    <location>
        <begin position="671"/>
        <end position="697"/>
    </location>
</feature>
<dbReference type="SUPFAM" id="SSF109604">
    <property type="entry name" value="HD-domain/PDEase-like"/>
    <property type="match status" value="1"/>
</dbReference>
<dbReference type="SMART" id="SM00471">
    <property type="entry name" value="HDc"/>
    <property type="match status" value="1"/>
</dbReference>
<name>C7QDX1_CATAD</name>
<dbReference type="InterPro" id="IPR003607">
    <property type="entry name" value="HD/PDEase_dom"/>
</dbReference>
<keyword evidence="4" id="KW-0378">Hydrolase</keyword>
<keyword evidence="2" id="KW-0472">Membrane</keyword>
<reference evidence="4 5" key="1">
    <citation type="journal article" date="2009" name="Stand. Genomic Sci.">
        <title>Complete genome sequence of Catenulispora acidiphila type strain (ID 139908).</title>
        <authorList>
            <person name="Copeland A."/>
            <person name="Lapidus A."/>
            <person name="Glavina Del Rio T."/>
            <person name="Nolan M."/>
            <person name="Lucas S."/>
            <person name="Chen F."/>
            <person name="Tice H."/>
            <person name="Cheng J.F."/>
            <person name="Bruce D."/>
            <person name="Goodwin L."/>
            <person name="Pitluck S."/>
            <person name="Mikhailova N."/>
            <person name="Pati A."/>
            <person name="Ivanova N."/>
            <person name="Mavromatis K."/>
            <person name="Chen A."/>
            <person name="Palaniappan K."/>
            <person name="Chain P."/>
            <person name="Land M."/>
            <person name="Hauser L."/>
            <person name="Chang Y.J."/>
            <person name="Jeffries C.D."/>
            <person name="Chertkov O."/>
            <person name="Brettin T."/>
            <person name="Detter J.C."/>
            <person name="Han C."/>
            <person name="Ali Z."/>
            <person name="Tindall B.J."/>
            <person name="Goker M."/>
            <person name="Bristow J."/>
            <person name="Eisen J.A."/>
            <person name="Markowitz V."/>
            <person name="Hugenholtz P."/>
            <person name="Kyrpides N.C."/>
            <person name="Klenk H.P."/>
        </authorList>
    </citation>
    <scope>NUCLEOTIDE SEQUENCE [LARGE SCALE GENOMIC DNA]</scope>
    <source>
        <strain evidence="5">DSM 44928 / JCM 14897 / NBRC 102108 / NRRL B-24433 / ID139908</strain>
    </source>
</reference>
<dbReference type="Pfam" id="PF13487">
    <property type="entry name" value="HD_5"/>
    <property type="match status" value="1"/>
</dbReference>
<feature type="transmembrane region" description="Helical" evidence="2">
    <location>
        <begin position="134"/>
        <end position="159"/>
    </location>
</feature>
<evidence type="ECO:0000259" key="3">
    <source>
        <dbReference type="PROSITE" id="PS51832"/>
    </source>
</evidence>
<dbReference type="InParanoid" id="C7QDX1"/>
<feature type="transmembrane region" description="Helical" evidence="2">
    <location>
        <begin position="30"/>
        <end position="47"/>
    </location>
</feature>
<dbReference type="PROSITE" id="PS51832">
    <property type="entry name" value="HD_GYP"/>
    <property type="match status" value="1"/>
</dbReference>
<feature type="compositionally biased region" description="Basic and acidic residues" evidence="1">
    <location>
        <begin position="557"/>
        <end position="567"/>
    </location>
</feature>
<dbReference type="HOGENOM" id="CLU_320489_0_0_11"/>
<keyword evidence="2" id="KW-1133">Transmembrane helix</keyword>
<feature type="transmembrane region" description="Helical" evidence="2">
    <location>
        <begin position="7"/>
        <end position="24"/>
    </location>
</feature>
<dbReference type="Proteomes" id="UP000000851">
    <property type="component" value="Chromosome"/>
</dbReference>
<accession>C7QDX1</accession>
<dbReference type="PANTHER" id="PTHR43155:SF2">
    <property type="entry name" value="CYCLIC DI-GMP PHOSPHODIESTERASE PA4108"/>
    <property type="match status" value="1"/>
</dbReference>
<sequence precursor="true">MPFSVRCYIFGLVAAAVTVVATLPLSRTPLPLLLALCALVIAAERLSRVQIGTSGWTMSVSLVVILITVLVLPPPGAALVGLISSVPLPRQPSWTWTKQTVNSALSSLAPACGSAVCRLVGGHNPGHFLSFPEFLWPAAAAVTTCLVVNALILAGYVGLATRNRFVDGLRGDIRRATMPYYSSGVLALIFLSLWDDIGWFTAPLVVVPMYIAHWSLSQYAKEGAAHEGTIAALVQAVEIKDSYTRGHSERVARGAEMLAEQLKMPQDRLAMLRFAGLLHDIGKLGVPTRLLTSTGGLTEEEFKLLCMHPNHGVAVLRDIRFLTEVYEGVLYHHERLDGRGYPTGKSGEEIPEFARIIGVADAFDAMTSTRSYRAARSVEEAVAELRRGAGTQFDPDLVHAFENALALAERTGRPWVPTELAPAEPPQGDDTAAAASGPWPLPKRVPGFSFADHDDPFVPVEWFSDWYPSWLLPDAAAIPGQRAPELEPPTAAPDPPAADFDDGWSERMHSAVVRETGPEPDEGWSWDGEPAEDADENENADENDPANTEALPVGAESHPDLELHPDLEPPTAPDAQTAADASAASEPQIDLSPKLENPTSFSAAREPRAEVLAALEQADTDSATTTRAAIDTDSEPAAHSATGSATATGSVTAARASAESATDSERAAHFATGSATGNSSATATGSVTAARASAESAAEPERAAHSATGSATGIGSVTADRAATESEPAPEPTPEPADAPSTRWPVDPGLRGDPRGSMRVRAATPAADPDPRGSRAGDGAPALTADFDLRKPSGPCPGAAISVGAPAEDGDDTVPMPQPKAGDPEAWTPSPEPWVAPEPSGEVSKGGDSGDSAESGEADGRPGASAGPSWFARGAGGASLHFFGPGDAVWPPRDPDARDSEESPA</sequence>
<feature type="region of interest" description="Disordered" evidence="1">
    <location>
        <begin position="415"/>
        <end position="439"/>
    </location>
</feature>
<dbReference type="AlphaFoldDB" id="C7QDX1"/>
<dbReference type="EMBL" id="CP001700">
    <property type="protein sequence ID" value="ACU76559.1"/>
    <property type="molecule type" value="Genomic_DNA"/>
</dbReference>
<dbReference type="eggNOG" id="COG2206">
    <property type="taxonomic scope" value="Bacteria"/>
</dbReference>
<feature type="transmembrane region" description="Helical" evidence="2">
    <location>
        <begin position="59"/>
        <end position="83"/>
    </location>
</feature>
<feature type="compositionally biased region" description="Acidic residues" evidence="1">
    <location>
        <begin position="518"/>
        <end position="544"/>
    </location>
</feature>
<dbReference type="STRING" id="479433.Caci_7735"/>
<dbReference type="Gene3D" id="1.10.3210.10">
    <property type="entry name" value="Hypothetical protein af1432"/>
    <property type="match status" value="1"/>
</dbReference>
<gene>
    <name evidence="4" type="ordered locus">Caci_7735</name>
</gene>
<keyword evidence="5" id="KW-1185">Reference proteome</keyword>
<feature type="transmembrane region" description="Helical" evidence="2">
    <location>
        <begin position="180"/>
        <end position="200"/>
    </location>
</feature>
<dbReference type="RefSeq" id="WP_015796284.1">
    <property type="nucleotide sequence ID" value="NC_013131.1"/>
</dbReference>